<dbReference type="GO" id="GO:0000976">
    <property type="term" value="F:transcription cis-regulatory region binding"/>
    <property type="evidence" value="ECO:0007669"/>
    <property type="project" value="TreeGrafter"/>
</dbReference>
<keyword evidence="4" id="KW-0804">Transcription</keyword>
<keyword evidence="2" id="KW-0805">Transcription regulation</keyword>
<evidence type="ECO:0000313" key="7">
    <source>
        <dbReference type="Proteomes" id="UP000256941"/>
    </source>
</evidence>
<dbReference type="GO" id="GO:0003700">
    <property type="term" value="F:DNA-binding transcription factor activity"/>
    <property type="evidence" value="ECO:0007669"/>
    <property type="project" value="InterPro"/>
</dbReference>
<evidence type="ECO:0000256" key="2">
    <source>
        <dbReference type="ARBA" id="ARBA00023015"/>
    </source>
</evidence>
<dbReference type="Gene3D" id="3.40.190.290">
    <property type="match status" value="1"/>
</dbReference>
<dbReference type="PANTHER" id="PTHR30126">
    <property type="entry name" value="HTH-TYPE TRANSCRIPTIONAL REGULATOR"/>
    <property type="match status" value="1"/>
</dbReference>
<dbReference type="InterPro" id="IPR005119">
    <property type="entry name" value="LysR_subst-bd"/>
</dbReference>
<evidence type="ECO:0000256" key="1">
    <source>
        <dbReference type="ARBA" id="ARBA00009437"/>
    </source>
</evidence>
<reference evidence="6 7" key="1">
    <citation type="submission" date="2018-08" db="EMBL/GenBank/DDBJ databases">
        <title>Genomic Encyclopedia of Archaeal and Bacterial Type Strains, Phase II (KMG-II): from individual species to whole genera.</title>
        <authorList>
            <person name="Goeker M."/>
        </authorList>
    </citation>
    <scope>NUCLEOTIDE SEQUENCE [LARGE SCALE GENOMIC DNA]</scope>
    <source>
        <strain evidence="6 7">DSM 17099</strain>
    </source>
</reference>
<gene>
    <name evidence="6" type="ORF">BDD41_0570</name>
</gene>
<dbReference type="PRINTS" id="PR00039">
    <property type="entry name" value="HTHLYSR"/>
</dbReference>
<proteinExistence type="inferred from homology"/>
<evidence type="ECO:0000259" key="5">
    <source>
        <dbReference type="PROSITE" id="PS50931"/>
    </source>
</evidence>
<dbReference type="InterPro" id="IPR036390">
    <property type="entry name" value="WH_DNA-bd_sf"/>
</dbReference>
<dbReference type="PANTHER" id="PTHR30126:SF39">
    <property type="entry name" value="HTH-TYPE TRANSCRIPTIONAL REGULATOR CYSL"/>
    <property type="match status" value="1"/>
</dbReference>
<dbReference type="FunFam" id="1.10.10.10:FF:000001">
    <property type="entry name" value="LysR family transcriptional regulator"/>
    <property type="match status" value="1"/>
</dbReference>
<dbReference type="Pfam" id="PF03466">
    <property type="entry name" value="LysR_substrate"/>
    <property type="match status" value="1"/>
</dbReference>
<comment type="similarity">
    <text evidence="1">Belongs to the LysR transcriptional regulatory family.</text>
</comment>
<feature type="domain" description="HTH lysR-type" evidence="5">
    <location>
        <begin position="25"/>
        <end position="82"/>
    </location>
</feature>
<dbReference type="Gene3D" id="1.10.10.10">
    <property type="entry name" value="Winged helix-like DNA-binding domain superfamily/Winged helix DNA-binding domain"/>
    <property type="match status" value="1"/>
</dbReference>
<dbReference type="AlphaFoldDB" id="A0A3D9XNW7"/>
<dbReference type="SUPFAM" id="SSF53850">
    <property type="entry name" value="Periplasmic binding protein-like II"/>
    <property type="match status" value="1"/>
</dbReference>
<dbReference type="SUPFAM" id="SSF46785">
    <property type="entry name" value="Winged helix' DNA-binding domain"/>
    <property type="match status" value="1"/>
</dbReference>
<evidence type="ECO:0000256" key="4">
    <source>
        <dbReference type="ARBA" id="ARBA00023163"/>
    </source>
</evidence>
<protein>
    <submittedName>
        <fullName evidence="6">LysR family transcriptional regulator</fullName>
    </submittedName>
</protein>
<dbReference type="Proteomes" id="UP000256941">
    <property type="component" value="Unassembled WGS sequence"/>
</dbReference>
<evidence type="ECO:0000256" key="3">
    <source>
        <dbReference type="ARBA" id="ARBA00023125"/>
    </source>
</evidence>
<dbReference type="InterPro" id="IPR000847">
    <property type="entry name" value="LysR_HTH_N"/>
</dbReference>
<dbReference type="Pfam" id="PF00126">
    <property type="entry name" value="HTH_1"/>
    <property type="match status" value="1"/>
</dbReference>
<keyword evidence="3" id="KW-0238">DNA-binding</keyword>
<comment type="caution">
    <text evidence="6">The sequence shown here is derived from an EMBL/GenBank/DDBJ whole genome shotgun (WGS) entry which is preliminary data.</text>
</comment>
<dbReference type="InterPro" id="IPR036388">
    <property type="entry name" value="WH-like_DNA-bd_sf"/>
</dbReference>
<dbReference type="EMBL" id="QTUJ01000001">
    <property type="protein sequence ID" value="REF72104.1"/>
    <property type="molecule type" value="Genomic_DNA"/>
</dbReference>
<sequence>MVPDTRSIHRIIFAISFDFAYQLAMTLEQLRIFLAVAERQHVTRAAEALNLTQSAVSAAVSALEARHGVRFFDRVGRRIVLTETGEAFMAEARAVLDRAETAEMVLEDLAREPRGRLRVHASQTVASYWLPPRLVALREMHPGIELRLTVSNTTQVADAVQEGGADLGLVEGAVAHGDLHRQVVARDRLVLVMATDHPWAGRDAVPLAGLAAQNWILREPGSGTRSEFETWMAGQGLSVAGLPLALELPSNEAVLNAVAASQCLAALSQRAVARPAAAGWIRTLPLPGAERPFSLLTNPQRYRTRAQQALIGILTDEILTDEILTDEGFAAGLP</sequence>
<organism evidence="6 7">
    <name type="scientific">Paracoccus versutus</name>
    <name type="common">Thiobacillus versutus</name>
    <dbReference type="NCBI Taxonomy" id="34007"/>
    <lineage>
        <taxon>Bacteria</taxon>
        <taxon>Pseudomonadati</taxon>
        <taxon>Pseudomonadota</taxon>
        <taxon>Alphaproteobacteria</taxon>
        <taxon>Rhodobacterales</taxon>
        <taxon>Paracoccaceae</taxon>
        <taxon>Paracoccus</taxon>
    </lineage>
</organism>
<dbReference type="PROSITE" id="PS50931">
    <property type="entry name" value="HTH_LYSR"/>
    <property type="match status" value="1"/>
</dbReference>
<accession>A0A3D9XNW7</accession>
<name>A0A3D9XNW7_PARVE</name>
<dbReference type="CDD" id="cd08420">
    <property type="entry name" value="PBP2_CysL_like"/>
    <property type="match status" value="1"/>
</dbReference>
<evidence type="ECO:0000313" key="6">
    <source>
        <dbReference type="EMBL" id="REF72104.1"/>
    </source>
</evidence>